<evidence type="ECO:0008006" key="4">
    <source>
        <dbReference type="Google" id="ProtNLM"/>
    </source>
</evidence>
<evidence type="ECO:0000256" key="1">
    <source>
        <dbReference type="SAM" id="MobiDB-lite"/>
    </source>
</evidence>
<protein>
    <recommendedName>
        <fullName evidence="4">HNH domain-containing protein</fullName>
    </recommendedName>
</protein>
<evidence type="ECO:0000313" key="3">
    <source>
        <dbReference type="Proteomes" id="UP000612282"/>
    </source>
</evidence>
<keyword evidence="3" id="KW-1185">Reference proteome</keyword>
<name>A0ABQ3X043_9ACTN</name>
<feature type="region of interest" description="Disordered" evidence="1">
    <location>
        <begin position="1"/>
        <end position="30"/>
    </location>
</feature>
<organism evidence="2 3">
    <name type="scientific">Actinoplanes couchii</name>
    <dbReference type="NCBI Taxonomy" id="403638"/>
    <lineage>
        <taxon>Bacteria</taxon>
        <taxon>Bacillati</taxon>
        <taxon>Actinomycetota</taxon>
        <taxon>Actinomycetes</taxon>
        <taxon>Micromonosporales</taxon>
        <taxon>Micromonosporaceae</taxon>
        <taxon>Actinoplanes</taxon>
    </lineage>
</organism>
<sequence length="118" mass="12559">MPLAVANSDGAHQVLADGSPMSTWTQRNGSTSAWRRVRAEVLARDAGRGCRAYRDGWCARPGVKQHVCTGQQQAVHHTLGLRAGDDPRYLVASCTACNTAIGDPSRSGDPPGTGSTRW</sequence>
<dbReference type="EMBL" id="BOMG01000004">
    <property type="protein sequence ID" value="GID51818.1"/>
    <property type="molecule type" value="Genomic_DNA"/>
</dbReference>
<proteinExistence type="predicted"/>
<gene>
    <name evidence="2" type="ORF">Aco03nite_002220</name>
</gene>
<accession>A0ABQ3X043</accession>
<reference evidence="2 3" key="1">
    <citation type="submission" date="2021-01" db="EMBL/GenBank/DDBJ databases">
        <title>Whole genome shotgun sequence of Actinoplanes couchii NBRC 106145.</title>
        <authorList>
            <person name="Komaki H."/>
            <person name="Tamura T."/>
        </authorList>
    </citation>
    <scope>NUCLEOTIDE SEQUENCE [LARGE SCALE GENOMIC DNA]</scope>
    <source>
        <strain evidence="2 3">NBRC 106145</strain>
    </source>
</reference>
<feature type="compositionally biased region" description="Polar residues" evidence="1">
    <location>
        <begin position="20"/>
        <end position="30"/>
    </location>
</feature>
<comment type="caution">
    <text evidence="2">The sequence shown here is derived from an EMBL/GenBank/DDBJ whole genome shotgun (WGS) entry which is preliminary data.</text>
</comment>
<evidence type="ECO:0000313" key="2">
    <source>
        <dbReference type="EMBL" id="GID51818.1"/>
    </source>
</evidence>
<dbReference type="Proteomes" id="UP000612282">
    <property type="component" value="Unassembled WGS sequence"/>
</dbReference>